<feature type="transmembrane region" description="Helical" evidence="9">
    <location>
        <begin position="305"/>
        <end position="324"/>
    </location>
</feature>
<feature type="transmembrane region" description="Helical" evidence="9">
    <location>
        <begin position="62"/>
        <end position="79"/>
    </location>
</feature>
<gene>
    <name evidence="10" type="ORF">GCM10007423_19620</name>
</gene>
<sequence>MLQVLSIPRALLLNKYDFKSSQVTFRFFDKVAGNQNQYKNTMHIGKSYRLGEFLVWTRRNTYILFFLGLFPVVIHEIWGLKWLNVPWPVVALLGTATAFTVGFKNAQTYNRAAEGQRLWTDILGLSRFWGTISVDFLNNQEQSRELIYRHLAWLTALRFYLREDRVWESNEKSHNKEYQQFFHIPERMQAVETELKGLLPEHELEQVLGSKNKIGKILGLQSKAVKSLNADGEVIAPQYAALQQMLKDLHSLQAKCEQLKDSPYPRQYAVINHIFVWTFCFMLPFGIVHDFDLLNEVVDPPLRGYMAWVTIPFSMLISWMYISLEQVGESTENPFEGSANDVPISQMSQQLNIELREMLGESNLPDDLLPHNNIIL</sequence>
<protein>
    <recommendedName>
        <fullName evidence="12">Multidrug transporter</fullName>
    </recommendedName>
</protein>
<evidence type="ECO:0000256" key="7">
    <source>
        <dbReference type="ARBA" id="ARBA00023136"/>
    </source>
</evidence>
<feature type="transmembrane region" description="Helical" evidence="9">
    <location>
        <begin position="268"/>
        <end position="285"/>
    </location>
</feature>
<keyword evidence="11" id="KW-1185">Reference proteome</keyword>
<dbReference type="PANTHER" id="PTHR33281:SF19">
    <property type="entry name" value="VOLTAGE-DEPENDENT ANION CHANNEL-FORMING PROTEIN YNEE"/>
    <property type="match status" value="1"/>
</dbReference>
<keyword evidence="4 9" id="KW-0812">Transmembrane</keyword>
<evidence type="ECO:0000256" key="8">
    <source>
        <dbReference type="ARBA" id="ARBA00034708"/>
    </source>
</evidence>
<evidence type="ECO:0000256" key="2">
    <source>
        <dbReference type="ARBA" id="ARBA00022448"/>
    </source>
</evidence>
<evidence type="ECO:0000256" key="9">
    <source>
        <dbReference type="SAM" id="Phobius"/>
    </source>
</evidence>
<dbReference type="PANTHER" id="PTHR33281">
    <property type="entry name" value="UPF0187 PROTEIN YNEE"/>
    <property type="match status" value="1"/>
</dbReference>
<comment type="subcellular location">
    <subcellularLocation>
        <location evidence="1">Cell membrane</location>
        <topology evidence="1">Multi-pass membrane protein</topology>
    </subcellularLocation>
</comment>
<evidence type="ECO:0000256" key="1">
    <source>
        <dbReference type="ARBA" id="ARBA00004651"/>
    </source>
</evidence>
<keyword evidence="6" id="KW-0406">Ion transport</keyword>
<evidence type="ECO:0000313" key="11">
    <source>
        <dbReference type="Proteomes" id="UP000600214"/>
    </source>
</evidence>
<keyword evidence="7 9" id="KW-0472">Membrane</keyword>
<dbReference type="EMBL" id="BMIA01000001">
    <property type="protein sequence ID" value="GGH31046.1"/>
    <property type="molecule type" value="Genomic_DNA"/>
</dbReference>
<evidence type="ECO:0000313" key="10">
    <source>
        <dbReference type="EMBL" id="GGH31046.1"/>
    </source>
</evidence>
<comment type="caution">
    <text evidence="10">The sequence shown here is derived from an EMBL/GenBank/DDBJ whole genome shotgun (WGS) entry which is preliminary data.</text>
</comment>
<evidence type="ECO:0000256" key="6">
    <source>
        <dbReference type="ARBA" id="ARBA00023065"/>
    </source>
</evidence>
<name>A0ABQ1YND6_9BACT</name>
<organism evidence="10 11">
    <name type="scientific">Dyadobacter endophyticus</name>
    <dbReference type="NCBI Taxonomy" id="1749036"/>
    <lineage>
        <taxon>Bacteria</taxon>
        <taxon>Pseudomonadati</taxon>
        <taxon>Bacteroidota</taxon>
        <taxon>Cytophagia</taxon>
        <taxon>Cytophagales</taxon>
        <taxon>Spirosomataceae</taxon>
        <taxon>Dyadobacter</taxon>
    </lineage>
</organism>
<evidence type="ECO:0000256" key="3">
    <source>
        <dbReference type="ARBA" id="ARBA00022475"/>
    </source>
</evidence>
<keyword evidence="3" id="KW-1003">Cell membrane</keyword>
<keyword evidence="2" id="KW-0813">Transport</keyword>
<evidence type="ECO:0000256" key="5">
    <source>
        <dbReference type="ARBA" id="ARBA00022989"/>
    </source>
</evidence>
<dbReference type="InterPro" id="IPR044669">
    <property type="entry name" value="YneE/VCCN1/2-like"/>
</dbReference>
<dbReference type="RefSeq" id="WP_229221749.1">
    <property type="nucleotide sequence ID" value="NZ_BMIA01000001.1"/>
</dbReference>
<dbReference type="Pfam" id="PF25539">
    <property type="entry name" value="Bestrophin_2"/>
    <property type="match status" value="1"/>
</dbReference>
<comment type="similarity">
    <text evidence="8">Belongs to the anion channel-forming bestrophin (TC 1.A.46) family.</text>
</comment>
<reference evidence="11" key="1">
    <citation type="journal article" date="2019" name="Int. J. Syst. Evol. Microbiol.">
        <title>The Global Catalogue of Microorganisms (GCM) 10K type strain sequencing project: providing services to taxonomists for standard genome sequencing and annotation.</title>
        <authorList>
            <consortium name="The Broad Institute Genomics Platform"/>
            <consortium name="The Broad Institute Genome Sequencing Center for Infectious Disease"/>
            <person name="Wu L."/>
            <person name="Ma J."/>
        </authorList>
    </citation>
    <scope>NUCLEOTIDE SEQUENCE [LARGE SCALE GENOMIC DNA]</scope>
    <source>
        <strain evidence="11">CGMCC 1.15288</strain>
    </source>
</reference>
<evidence type="ECO:0008006" key="12">
    <source>
        <dbReference type="Google" id="ProtNLM"/>
    </source>
</evidence>
<keyword evidence="5 9" id="KW-1133">Transmembrane helix</keyword>
<dbReference type="Proteomes" id="UP000600214">
    <property type="component" value="Unassembled WGS sequence"/>
</dbReference>
<feature type="transmembrane region" description="Helical" evidence="9">
    <location>
        <begin position="85"/>
        <end position="103"/>
    </location>
</feature>
<proteinExistence type="inferred from homology"/>
<evidence type="ECO:0000256" key="4">
    <source>
        <dbReference type="ARBA" id="ARBA00022692"/>
    </source>
</evidence>
<accession>A0ABQ1YND6</accession>